<dbReference type="RefSeq" id="WP_265266689.1">
    <property type="nucleotide sequence ID" value="NZ_JAIHOM010000174.1"/>
</dbReference>
<dbReference type="InterPro" id="IPR025587">
    <property type="entry name" value="DUF4351"/>
</dbReference>
<evidence type="ECO:0000259" key="1">
    <source>
        <dbReference type="Pfam" id="PF14261"/>
    </source>
</evidence>
<evidence type="ECO:0000313" key="3">
    <source>
        <dbReference type="Proteomes" id="UP001526426"/>
    </source>
</evidence>
<protein>
    <submittedName>
        <fullName evidence="2">Rpn family recombination-promoting nuclease/putative transposase</fullName>
    </submittedName>
</protein>
<comment type="caution">
    <text evidence="2">The sequence shown here is derived from an EMBL/GenBank/DDBJ whole genome shotgun (WGS) entry which is preliminary data.</text>
</comment>
<name>A0ABT3LB75_9CYAN</name>
<dbReference type="PANTHER" id="PTHR41317">
    <property type="entry name" value="PD-(D_E)XK NUCLEASE FAMILY TRANSPOSASE"/>
    <property type="match status" value="1"/>
</dbReference>
<dbReference type="Pfam" id="PF14261">
    <property type="entry name" value="DUF4351"/>
    <property type="match status" value="1"/>
</dbReference>
<proteinExistence type="predicted"/>
<dbReference type="Proteomes" id="UP001526426">
    <property type="component" value="Unassembled WGS sequence"/>
</dbReference>
<accession>A0ABT3LB75</accession>
<sequence>MAVDAPDSAIAPTETVNPNGLILTPMKFIDPTTDFGFKKIFGSAEHSEVLLSFLNAVLYEGNPVLEEITPEVLDWTELNPRIPAPPLRVNAKLNGDTTCLIEIQVLSLPTLSKRVLFNAAKTYALQLNKTDVPLEIKPLMTLTITDFEMFEQQPNIVSRFALKEVEQGFDYPNNELGLVFIELPKFKKTVEQLTSVTDQWLYFLKQAGTLQAIPPNFQAIPALTQAFACADSASLSREEFDVLQQQRLFIADQRESLSLGRSQGLQEGIEQGKQAGIREGIEQGKQAGIQEGIKQGRLQGLQEGIEQGKQQGIEQGKQQGMLTGQFAIVLRSLKRRFGDISKDLQGQIKQLSSEQLENLAEVAWDFITELELMEWVEDQLTQGDVIAEEGEEQS</sequence>
<evidence type="ECO:0000313" key="2">
    <source>
        <dbReference type="EMBL" id="MCW6038764.1"/>
    </source>
</evidence>
<dbReference type="EMBL" id="JAIHOM010000174">
    <property type="protein sequence ID" value="MCW6038764.1"/>
    <property type="molecule type" value="Genomic_DNA"/>
</dbReference>
<dbReference type="Pfam" id="PF12784">
    <property type="entry name" value="PDDEXK_2"/>
    <property type="match status" value="1"/>
</dbReference>
<dbReference type="InterPro" id="IPR010106">
    <property type="entry name" value="RpnA"/>
</dbReference>
<gene>
    <name evidence="2" type="ORF">K4A83_21185</name>
</gene>
<reference evidence="2 3" key="1">
    <citation type="submission" date="2021-08" db="EMBL/GenBank/DDBJ databases">
        <title>Draft genome sequence of Spirulina subsalsa with high tolerance to salinity and hype-accumulation of phycocyanin.</title>
        <authorList>
            <person name="Pei H."/>
            <person name="Jiang L."/>
        </authorList>
    </citation>
    <scope>NUCLEOTIDE SEQUENCE [LARGE SCALE GENOMIC DNA]</scope>
    <source>
        <strain evidence="2 3">FACHB-351</strain>
    </source>
</reference>
<organism evidence="2 3">
    <name type="scientific">Spirulina subsalsa FACHB-351</name>
    <dbReference type="NCBI Taxonomy" id="234711"/>
    <lineage>
        <taxon>Bacteria</taxon>
        <taxon>Bacillati</taxon>
        <taxon>Cyanobacteriota</taxon>
        <taxon>Cyanophyceae</taxon>
        <taxon>Spirulinales</taxon>
        <taxon>Spirulinaceae</taxon>
        <taxon>Spirulina</taxon>
    </lineage>
</organism>
<dbReference type="PANTHER" id="PTHR41317:SF1">
    <property type="entry name" value="PD-(D_E)XK NUCLEASE FAMILY TRANSPOSASE"/>
    <property type="match status" value="1"/>
</dbReference>
<feature type="domain" description="DUF4351" evidence="1">
    <location>
        <begin position="318"/>
        <end position="375"/>
    </location>
</feature>
<dbReference type="NCBIfam" id="TIGR01784">
    <property type="entry name" value="T_den_put_tspse"/>
    <property type="match status" value="1"/>
</dbReference>
<keyword evidence="3" id="KW-1185">Reference proteome</keyword>